<evidence type="ECO:0000313" key="13">
    <source>
        <dbReference type="EMBL" id="SFQ03324.1"/>
    </source>
</evidence>
<dbReference type="GO" id="GO:0005886">
    <property type="term" value="C:plasma membrane"/>
    <property type="evidence" value="ECO:0007669"/>
    <property type="project" value="UniProtKB-SubCell"/>
</dbReference>
<evidence type="ECO:0000256" key="4">
    <source>
        <dbReference type="ARBA" id="ARBA00022475"/>
    </source>
</evidence>
<dbReference type="Pfam" id="PF02518">
    <property type="entry name" value="HATPase_c"/>
    <property type="match status" value="1"/>
</dbReference>
<protein>
    <recommendedName>
        <fullName evidence="3">histidine kinase</fullName>
        <ecNumber evidence="3">2.7.13.3</ecNumber>
    </recommendedName>
</protein>
<gene>
    <name evidence="13" type="ORF">SAMN04488506_0397</name>
</gene>
<dbReference type="RefSeq" id="WP_177192463.1">
    <property type="nucleotide sequence ID" value="NZ_FOXW01000001.1"/>
</dbReference>
<dbReference type="PRINTS" id="PR00344">
    <property type="entry name" value="BCTRLSENSOR"/>
</dbReference>
<keyword evidence="10 11" id="KW-0472">Membrane</keyword>
<feature type="transmembrane region" description="Helical" evidence="11">
    <location>
        <begin position="20"/>
        <end position="39"/>
    </location>
</feature>
<evidence type="ECO:0000313" key="14">
    <source>
        <dbReference type="Proteomes" id="UP000199136"/>
    </source>
</evidence>
<dbReference type="InterPro" id="IPR003594">
    <property type="entry name" value="HATPase_dom"/>
</dbReference>
<sequence>MTYLKEQSAVFRGFLSFKRYEIAIYLSMVILYGVLFILGRLPLEFYFYGILLTGFLFLVFLIVQFIQYNKRYKILKYIETQPLTVLNELAPSIDPSEQYLIEEINHLMDEIEKFHYSQQEKNTEQMDYFTLWLHQIKTPIAAMSLLMQQNNENTDLTKKVRQELIRIENYTHMALNYLKLEQAEKELDLDEVELDRVIKKALKKFSILFIYNQITLEYQSLEKKVLSDENWLLILIEQILSNSLKYTPKKGQIKIYMDPQQENHLIIEDTGIGIRSEDLPKIFEKGYSGWNGKVQEKSTGLGLFLSKKICRRLGHKLTIQSEVGKGTRVSIDLNHEIVEIF</sequence>
<dbReference type="AlphaFoldDB" id="A0A1I5V713"/>
<evidence type="ECO:0000256" key="10">
    <source>
        <dbReference type="ARBA" id="ARBA00023136"/>
    </source>
</evidence>
<dbReference type="EMBL" id="FOXW01000001">
    <property type="protein sequence ID" value="SFQ03324.1"/>
    <property type="molecule type" value="Genomic_DNA"/>
</dbReference>
<evidence type="ECO:0000256" key="1">
    <source>
        <dbReference type="ARBA" id="ARBA00000085"/>
    </source>
</evidence>
<evidence type="ECO:0000256" key="9">
    <source>
        <dbReference type="ARBA" id="ARBA00023012"/>
    </source>
</evidence>
<accession>A0A1I5V713</accession>
<dbReference type="InterPro" id="IPR036890">
    <property type="entry name" value="HATPase_C_sf"/>
</dbReference>
<dbReference type="InterPro" id="IPR050351">
    <property type="entry name" value="BphY/WalK/GraS-like"/>
</dbReference>
<evidence type="ECO:0000256" key="8">
    <source>
        <dbReference type="ARBA" id="ARBA00022989"/>
    </source>
</evidence>
<dbReference type="InterPro" id="IPR005467">
    <property type="entry name" value="His_kinase_dom"/>
</dbReference>
<evidence type="ECO:0000256" key="2">
    <source>
        <dbReference type="ARBA" id="ARBA00004651"/>
    </source>
</evidence>
<keyword evidence="9" id="KW-0902">Two-component regulatory system</keyword>
<dbReference type="GO" id="GO:0016036">
    <property type="term" value="P:cellular response to phosphate starvation"/>
    <property type="evidence" value="ECO:0007669"/>
    <property type="project" value="TreeGrafter"/>
</dbReference>
<evidence type="ECO:0000256" key="5">
    <source>
        <dbReference type="ARBA" id="ARBA00022679"/>
    </source>
</evidence>
<dbReference type="Proteomes" id="UP000199136">
    <property type="component" value="Unassembled WGS sequence"/>
</dbReference>
<keyword evidence="8 11" id="KW-1133">Transmembrane helix</keyword>
<dbReference type="EC" id="2.7.13.3" evidence="3"/>
<comment type="subcellular location">
    <subcellularLocation>
        <location evidence="2">Cell membrane</location>
        <topology evidence="2">Multi-pass membrane protein</topology>
    </subcellularLocation>
</comment>
<keyword evidence="7" id="KW-0418">Kinase</keyword>
<name>A0A1I5V713_9LACT</name>
<keyword evidence="4" id="KW-1003">Cell membrane</keyword>
<evidence type="ECO:0000256" key="11">
    <source>
        <dbReference type="SAM" id="Phobius"/>
    </source>
</evidence>
<keyword evidence="14" id="KW-1185">Reference proteome</keyword>
<comment type="catalytic activity">
    <reaction evidence="1">
        <text>ATP + protein L-histidine = ADP + protein N-phospho-L-histidine.</text>
        <dbReference type="EC" id="2.7.13.3"/>
    </reaction>
</comment>
<evidence type="ECO:0000256" key="7">
    <source>
        <dbReference type="ARBA" id="ARBA00022777"/>
    </source>
</evidence>
<dbReference type="Gene3D" id="3.30.565.10">
    <property type="entry name" value="Histidine kinase-like ATPase, C-terminal domain"/>
    <property type="match status" value="1"/>
</dbReference>
<dbReference type="GO" id="GO:0000155">
    <property type="term" value="F:phosphorelay sensor kinase activity"/>
    <property type="evidence" value="ECO:0007669"/>
    <property type="project" value="TreeGrafter"/>
</dbReference>
<dbReference type="PANTHER" id="PTHR45453:SF2">
    <property type="entry name" value="HISTIDINE KINASE"/>
    <property type="match status" value="1"/>
</dbReference>
<feature type="domain" description="Histidine kinase" evidence="12">
    <location>
        <begin position="131"/>
        <end position="337"/>
    </location>
</feature>
<feature type="transmembrane region" description="Helical" evidence="11">
    <location>
        <begin position="45"/>
        <end position="66"/>
    </location>
</feature>
<dbReference type="SUPFAM" id="SSF55874">
    <property type="entry name" value="ATPase domain of HSP90 chaperone/DNA topoisomerase II/histidine kinase"/>
    <property type="match status" value="1"/>
</dbReference>
<evidence type="ECO:0000256" key="6">
    <source>
        <dbReference type="ARBA" id="ARBA00022692"/>
    </source>
</evidence>
<dbReference type="STRING" id="82801.SAMN04488506_0397"/>
<reference evidence="13 14" key="1">
    <citation type="submission" date="2016-10" db="EMBL/GenBank/DDBJ databases">
        <authorList>
            <person name="de Groot N.N."/>
        </authorList>
    </citation>
    <scope>NUCLEOTIDE SEQUENCE [LARGE SCALE GENOMIC DNA]</scope>
    <source>
        <strain evidence="13 14">DSM 20581</strain>
    </source>
</reference>
<dbReference type="PROSITE" id="PS50109">
    <property type="entry name" value="HIS_KIN"/>
    <property type="match status" value="1"/>
</dbReference>
<evidence type="ECO:0000259" key="12">
    <source>
        <dbReference type="PROSITE" id="PS50109"/>
    </source>
</evidence>
<dbReference type="GO" id="GO:0004721">
    <property type="term" value="F:phosphoprotein phosphatase activity"/>
    <property type="evidence" value="ECO:0007669"/>
    <property type="project" value="TreeGrafter"/>
</dbReference>
<evidence type="ECO:0000256" key="3">
    <source>
        <dbReference type="ARBA" id="ARBA00012438"/>
    </source>
</evidence>
<proteinExistence type="predicted"/>
<keyword evidence="5" id="KW-0808">Transferase</keyword>
<dbReference type="InterPro" id="IPR004358">
    <property type="entry name" value="Sig_transdc_His_kin-like_C"/>
</dbReference>
<keyword evidence="6 11" id="KW-0812">Transmembrane</keyword>
<organism evidence="13 14">
    <name type="scientific">Desemzia incerta</name>
    <dbReference type="NCBI Taxonomy" id="82801"/>
    <lineage>
        <taxon>Bacteria</taxon>
        <taxon>Bacillati</taxon>
        <taxon>Bacillota</taxon>
        <taxon>Bacilli</taxon>
        <taxon>Lactobacillales</taxon>
        <taxon>Carnobacteriaceae</taxon>
        <taxon>Desemzia</taxon>
    </lineage>
</organism>
<dbReference type="SMART" id="SM00387">
    <property type="entry name" value="HATPase_c"/>
    <property type="match status" value="1"/>
</dbReference>
<dbReference type="PANTHER" id="PTHR45453">
    <property type="entry name" value="PHOSPHATE REGULON SENSOR PROTEIN PHOR"/>
    <property type="match status" value="1"/>
</dbReference>